<dbReference type="InterPro" id="IPR050807">
    <property type="entry name" value="TransReg_Diox_bact_type"/>
</dbReference>
<dbReference type="CDD" id="cd00093">
    <property type="entry name" value="HTH_XRE"/>
    <property type="match status" value="1"/>
</dbReference>
<dbReference type="InterPro" id="IPR010982">
    <property type="entry name" value="Lambda_DNA-bd_dom_sf"/>
</dbReference>
<dbReference type="KEGG" id="mtun:MTUNDRAET4_0166.2"/>
<dbReference type="OrthoDB" id="9814751at2"/>
<feature type="region of interest" description="Disordered" evidence="2">
    <location>
        <begin position="123"/>
        <end position="144"/>
    </location>
</feature>
<dbReference type="Pfam" id="PF13560">
    <property type="entry name" value="HTH_31"/>
    <property type="match status" value="1"/>
</dbReference>
<evidence type="ECO:0000313" key="4">
    <source>
        <dbReference type="EMBL" id="VFU17634.1"/>
    </source>
</evidence>
<gene>
    <name evidence="4" type="ORF">MTUNDRAET4_0166</name>
</gene>
<reference evidence="4 5" key="1">
    <citation type="submission" date="2019-03" db="EMBL/GenBank/DDBJ databases">
        <authorList>
            <person name="Kox A.R. M."/>
        </authorList>
    </citation>
    <scope>NUCLEOTIDE SEQUENCE [LARGE SCALE GENOMIC DNA]</scope>
    <source>
        <strain evidence="4">MTUNDRAET4 annotated genome</strain>
        <plasmid evidence="5">3</plasmid>
    </source>
</reference>
<dbReference type="PANTHER" id="PTHR46797:SF1">
    <property type="entry name" value="METHYLPHOSPHONATE SYNTHASE"/>
    <property type="match status" value="1"/>
</dbReference>
<organism evidence="4 5">
    <name type="scientific">Methylocella tundrae</name>
    <dbReference type="NCBI Taxonomy" id="227605"/>
    <lineage>
        <taxon>Bacteria</taxon>
        <taxon>Pseudomonadati</taxon>
        <taxon>Pseudomonadota</taxon>
        <taxon>Alphaproteobacteria</taxon>
        <taxon>Hyphomicrobiales</taxon>
        <taxon>Beijerinckiaceae</taxon>
        <taxon>Methylocella</taxon>
    </lineage>
</organism>
<dbReference type="EMBL" id="LR536452">
    <property type="protein sequence ID" value="VFU17634.1"/>
    <property type="molecule type" value="Genomic_DNA"/>
</dbReference>
<feature type="domain" description="HTH cro/C1-type" evidence="3">
    <location>
        <begin position="25"/>
        <end position="79"/>
    </location>
</feature>
<dbReference type="Proteomes" id="UP000294360">
    <property type="component" value="Plasmid 3"/>
</dbReference>
<dbReference type="InterPro" id="IPR001387">
    <property type="entry name" value="Cro/C1-type_HTH"/>
</dbReference>
<dbReference type="RefSeq" id="WP_134493427.1">
    <property type="nucleotide sequence ID" value="NZ_CP139087.1"/>
</dbReference>
<dbReference type="PANTHER" id="PTHR46797">
    <property type="entry name" value="HTH-TYPE TRANSCRIPTIONAL REGULATOR"/>
    <property type="match status" value="1"/>
</dbReference>
<dbReference type="GO" id="GO:0003677">
    <property type="term" value="F:DNA binding"/>
    <property type="evidence" value="ECO:0007669"/>
    <property type="project" value="UniProtKB-KW"/>
</dbReference>
<dbReference type="PROSITE" id="PS50943">
    <property type="entry name" value="HTH_CROC1"/>
    <property type="match status" value="1"/>
</dbReference>
<keyword evidence="1" id="KW-0238">DNA-binding</keyword>
<name>A0A4U8Z7T7_METTU</name>
<accession>A0A4U8Z7T7</accession>
<evidence type="ECO:0000313" key="5">
    <source>
        <dbReference type="Proteomes" id="UP000294360"/>
    </source>
</evidence>
<dbReference type="SUPFAM" id="SSF47413">
    <property type="entry name" value="lambda repressor-like DNA-binding domains"/>
    <property type="match status" value="1"/>
</dbReference>
<keyword evidence="4" id="KW-0614">Plasmid</keyword>
<dbReference type="SMART" id="SM00530">
    <property type="entry name" value="HTH_XRE"/>
    <property type="match status" value="1"/>
</dbReference>
<evidence type="ECO:0000259" key="3">
    <source>
        <dbReference type="PROSITE" id="PS50943"/>
    </source>
</evidence>
<dbReference type="AlphaFoldDB" id="A0A4U8Z7T7"/>
<dbReference type="Gene3D" id="1.10.260.40">
    <property type="entry name" value="lambda repressor-like DNA-binding domains"/>
    <property type="match status" value="1"/>
</dbReference>
<sequence length="144" mass="15355">MVKKSTIGSVEDDRDPVLVALGIRVRELRKASGLSVREFATAAGMSHAYVVTIEAGAANFSISVLGKIANILGVSIASFFEVTTPTGNAFDPVLSKMAAELRQIRQELQSRGDTIGTILEEIEARLEKPKEGPSGDKSKKSDGH</sequence>
<proteinExistence type="predicted"/>
<dbReference type="GO" id="GO:0005829">
    <property type="term" value="C:cytosol"/>
    <property type="evidence" value="ECO:0007669"/>
    <property type="project" value="TreeGrafter"/>
</dbReference>
<evidence type="ECO:0000256" key="1">
    <source>
        <dbReference type="ARBA" id="ARBA00023125"/>
    </source>
</evidence>
<evidence type="ECO:0000256" key="2">
    <source>
        <dbReference type="SAM" id="MobiDB-lite"/>
    </source>
</evidence>
<geneLocation type="plasmid" evidence="4 5">
    <name>3</name>
</geneLocation>
<dbReference type="GO" id="GO:0003700">
    <property type="term" value="F:DNA-binding transcription factor activity"/>
    <property type="evidence" value="ECO:0007669"/>
    <property type="project" value="TreeGrafter"/>
</dbReference>
<protein>
    <recommendedName>
        <fullName evidence="3">HTH cro/C1-type domain-containing protein</fullName>
    </recommendedName>
</protein>